<dbReference type="PATRIC" id="fig|483937.3.peg.4166"/>
<accession>A0A132TJS6</accession>
<organism evidence="1 2">
    <name type="scientific">Paenibacillus riograndensis</name>
    <dbReference type="NCBI Taxonomy" id="483937"/>
    <lineage>
        <taxon>Bacteria</taxon>
        <taxon>Bacillati</taxon>
        <taxon>Bacillota</taxon>
        <taxon>Bacilli</taxon>
        <taxon>Bacillales</taxon>
        <taxon>Paenibacillaceae</taxon>
        <taxon>Paenibacillus</taxon>
        <taxon>Paenibacillus sonchi group</taxon>
    </lineage>
</organism>
<dbReference type="AlphaFoldDB" id="A0A132TJS6"/>
<sequence length="119" mass="14412">MLKSKSRVVVTNVKTKKKIVIAPSRLKAKQFSRLTSDIATFYTNLGTDSQFAADWESACNDRDRRRMRNLFGQSTFNDFRGSIQFKQEFHDRRRYHCCYLYFWWNDNRYSLDFCYPNRH</sequence>
<evidence type="ECO:0000313" key="1">
    <source>
        <dbReference type="EMBL" id="KWX71544.1"/>
    </source>
</evidence>
<reference evidence="1 2" key="1">
    <citation type="submission" date="2015-08" db="EMBL/GenBank/DDBJ databases">
        <title>Genomes of Paenibacillus riograndensis.</title>
        <authorList>
            <person name="Sant'Anna F.H."/>
            <person name="Souza R."/>
            <person name="Ambrosini A."/>
            <person name="Bach E."/>
            <person name="Fernandes G."/>
            <person name="Balsanelli E."/>
            <person name="Baura V.A."/>
            <person name="Pedrosa F.O."/>
            <person name="Souza E.M."/>
            <person name="Passaglia L."/>
        </authorList>
    </citation>
    <scope>NUCLEOTIDE SEQUENCE [LARGE SCALE GENOMIC DNA]</scope>
    <source>
        <strain evidence="1 2">CAS34</strain>
    </source>
</reference>
<protein>
    <submittedName>
        <fullName evidence="1">Uncharacterized protein</fullName>
    </submittedName>
</protein>
<dbReference type="Proteomes" id="UP000070475">
    <property type="component" value="Unassembled WGS sequence"/>
</dbReference>
<comment type="caution">
    <text evidence="1">The sequence shown here is derived from an EMBL/GenBank/DDBJ whole genome shotgun (WGS) entry which is preliminary data.</text>
</comment>
<name>A0A132TJS6_9BACL</name>
<evidence type="ECO:0000313" key="2">
    <source>
        <dbReference type="Proteomes" id="UP000070475"/>
    </source>
</evidence>
<proteinExistence type="predicted"/>
<gene>
    <name evidence="1" type="ORF">AMQ84_26765</name>
</gene>
<dbReference type="EMBL" id="LIRB01000146">
    <property type="protein sequence ID" value="KWX71544.1"/>
    <property type="molecule type" value="Genomic_DNA"/>
</dbReference>
<keyword evidence="2" id="KW-1185">Reference proteome</keyword>